<comment type="caution">
    <text evidence="7">The sequence shown here is derived from an EMBL/GenBank/DDBJ whole genome shotgun (WGS) entry which is preliminary data.</text>
</comment>
<keyword evidence="8" id="KW-1185">Reference proteome</keyword>
<dbReference type="InterPro" id="IPR014001">
    <property type="entry name" value="Helicase_ATP-bd"/>
</dbReference>
<evidence type="ECO:0000259" key="6">
    <source>
        <dbReference type="PROSITE" id="PS51194"/>
    </source>
</evidence>
<evidence type="ECO:0000313" key="7">
    <source>
        <dbReference type="EMBL" id="GMQ32890.1"/>
    </source>
</evidence>
<sequence length="836" mass="94266">MAFLFLWSMSKFNPFSFDLPVAEIIPQVQSHLDQNNSLIIQAPPGAGKSTLLPLALLDEPWLEGKKIIMLEPRRLATKSIATRMADMLGEKVGETIGYRIRFESAISQKTRLEVITEGILTRMMHSDNELKDVGLVIFDEFHERNLHSEVALALCREVQQVLRPDLRILLMSATIDADQLGQLLESQVIHSLGRQYPVEVNYLTEVDEYAIGEDTARQILPLTRKHQGDFLVFLPGQGEIKKAESILKRALPEDAIVPLYGQLNPSEQQRAILPHPSGKRKIVLSTDIAETSLTIEGVKVVVDSGFAKSNRFDPRSGLSRLVLHRISKDSADQRSGRAGRLTSGHSYRLWSKATQAQLSEYRTPELLEADLTGLVLDMKVWGKEDIRSMVWLTPPPAGTLVLAEKTLESIDALENGKITSHGKAIHGLPCHPRIAHMLLFAKQNNQLELGTDIAAILEERDPLPPDSGVDLNLRIEALRRFRSRGASIARIKKIEKIAGQYRRMFGIEPKNDPVDPWATGLLLAYAYPERIAAARPGNNAQFQLSNGKIAQIGHKDDLAYESWLAVAHVDAREDMGKIWLAAPLNPKDLAPMLKTKEVLEWDRKKGGLIAHSEIRIGAILLGTRPLQKFDKSLAKQAILEAIQEEGQFLLDWNEDVMQLIFRVQSLNKWNPDQNWPDWSVESLCQTSPEWLEPYLENISKNEDFKKLNLSQILLHHLSFEQQQLLETLAPAKIHVPSGSQIKLEYKEDGATPLLSVRLQELFGLLDTPKVNQGNVPVLIEMLSPGFKPVQLTQDLRSFWTNGYFEVKKELKRRYPKHEWPENPLTAEAIRGVKKRT</sequence>
<dbReference type="Pfam" id="PF24473">
    <property type="entry name" value="CON_HrpB"/>
    <property type="match status" value="1"/>
</dbReference>
<dbReference type="SMART" id="SM00487">
    <property type="entry name" value="DEXDc"/>
    <property type="match status" value="1"/>
</dbReference>
<accession>A0ABQ6Q051</accession>
<protein>
    <submittedName>
        <fullName evidence="7">ATP-dependent helicase HrpB</fullName>
    </submittedName>
</protein>
<dbReference type="SUPFAM" id="SSF52540">
    <property type="entry name" value="P-loop containing nucleoside triphosphate hydrolases"/>
    <property type="match status" value="1"/>
</dbReference>
<dbReference type="Proteomes" id="UP001307705">
    <property type="component" value="Unassembled WGS sequence"/>
</dbReference>
<dbReference type="InterPro" id="IPR027417">
    <property type="entry name" value="P-loop_NTPase"/>
</dbReference>
<evidence type="ECO:0000256" key="2">
    <source>
        <dbReference type="ARBA" id="ARBA00022801"/>
    </source>
</evidence>
<dbReference type="GO" id="GO:0004386">
    <property type="term" value="F:helicase activity"/>
    <property type="evidence" value="ECO:0007669"/>
    <property type="project" value="UniProtKB-KW"/>
</dbReference>
<evidence type="ECO:0000256" key="4">
    <source>
        <dbReference type="ARBA" id="ARBA00022840"/>
    </source>
</evidence>
<dbReference type="EMBL" id="BTPE01000003">
    <property type="protein sequence ID" value="GMQ32890.1"/>
    <property type="molecule type" value="Genomic_DNA"/>
</dbReference>
<dbReference type="Pfam" id="PF00271">
    <property type="entry name" value="Helicase_C"/>
    <property type="match status" value="1"/>
</dbReference>
<dbReference type="InterPro" id="IPR010225">
    <property type="entry name" value="HrpB"/>
</dbReference>
<dbReference type="Pfam" id="PF08482">
    <property type="entry name" value="HrpB_C"/>
    <property type="match status" value="1"/>
</dbReference>
<keyword evidence="1" id="KW-0547">Nucleotide-binding</keyword>
<keyword evidence="4" id="KW-0067">ATP-binding</keyword>
<evidence type="ECO:0000256" key="1">
    <source>
        <dbReference type="ARBA" id="ARBA00022741"/>
    </source>
</evidence>
<dbReference type="Pfam" id="PF00270">
    <property type="entry name" value="DEAD"/>
    <property type="match status" value="1"/>
</dbReference>
<dbReference type="CDD" id="cd18791">
    <property type="entry name" value="SF2_C_RHA"/>
    <property type="match status" value="1"/>
</dbReference>
<proteinExistence type="predicted"/>
<keyword evidence="2" id="KW-0378">Hydrolase</keyword>
<dbReference type="InterPro" id="IPR001650">
    <property type="entry name" value="Helicase_C-like"/>
</dbReference>
<dbReference type="InterPro" id="IPR011545">
    <property type="entry name" value="DEAD/DEAH_box_helicase_dom"/>
</dbReference>
<dbReference type="NCBIfam" id="TIGR01970">
    <property type="entry name" value="DEAH_box_HrpB"/>
    <property type="match status" value="1"/>
</dbReference>
<dbReference type="PIRSF" id="PIRSF005496">
    <property type="entry name" value="ATP_hel_hrpB"/>
    <property type="match status" value="1"/>
</dbReference>
<feature type="domain" description="Helicase ATP-binding" evidence="5">
    <location>
        <begin position="29"/>
        <end position="193"/>
    </location>
</feature>
<dbReference type="SMART" id="SM00847">
    <property type="entry name" value="HA2"/>
    <property type="match status" value="1"/>
</dbReference>
<dbReference type="PROSITE" id="PS51194">
    <property type="entry name" value="HELICASE_CTER"/>
    <property type="match status" value="1"/>
</dbReference>
<dbReference type="InterPro" id="IPR049614">
    <property type="entry name" value="HrpB_DEXH"/>
</dbReference>
<dbReference type="PANTHER" id="PTHR43519:SF1">
    <property type="entry name" value="ATP-DEPENDENT RNA HELICASE HRPB"/>
    <property type="match status" value="1"/>
</dbReference>
<dbReference type="CDD" id="cd17990">
    <property type="entry name" value="DEXHc_HrpB"/>
    <property type="match status" value="1"/>
</dbReference>
<dbReference type="SMART" id="SM00490">
    <property type="entry name" value="HELICc"/>
    <property type="match status" value="1"/>
</dbReference>
<gene>
    <name evidence="7" type="primary">hrpB</name>
    <name evidence="7" type="ORF">Ataiwa_11620</name>
</gene>
<dbReference type="PROSITE" id="PS51192">
    <property type="entry name" value="HELICASE_ATP_BIND_1"/>
    <property type="match status" value="1"/>
</dbReference>
<keyword evidence="3 7" id="KW-0347">Helicase</keyword>
<organism evidence="7 8">
    <name type="scientific">Algoriphagus taiwanensis</name>
    <dbReference type="NCBI Taxonomy" id="1445656"/>
    <lineage>
        <taxon>Bacteria</taxon>
        <taxon>Pseudomonadati</taxon>
        <taxon>Bacteroidota</taxon>
        <taxon>Cytophagia</taxon>
        <taxon>Cytophagales</taxon>
        <taxon>Cyclobacteriaceae</taxon>
        <taxon>Algoriphagus</taxon>
    </lineage>
</organism>
<dbReference type="InterPro" id="IPR056329">
    <property type="entry name" value="CON_HrpB"/>
</dbReference>
<dbReference type="InterPro" id="IPR007502">
    <property type="entry name" value="Helicase-assoc_dom"/>
</dbReference>
<dbReference type="Gene3D" id="1.20.120.1080">
    <property type="match status" value="1"/>
</dbReference>
<name>A0ABQ6Q051_9BACT</name>
<evidence type="ECO:0000256" key="3">
    <source>
        <dbReference type="ARBA" id="ARBA00022806"/>
    </source>
</evidence>
<evidence type="ECO:0000259" key="5">
    <source>
        <dbReference type="PROSITE" id="PS51192"/>
    </source>
</evidence>
<feature type="domain" description="Helicase C-terminal" evidence="6">
    <location>
        <begin position="215"/>
        <end position="382"/>
    </location>
</feature>
<reference evidence="7 8" key="1">
    <citation type="submission" date="2023-08" db="EMBL/GenBank/DDBJ databases">
        <title>Draft genome sequence of Algoriphagus taiwanensis.</title>
        <authorList>
            <person name="Takatani N."/>
            <person name="Hosokawa M."/>
            <person name="Sawabe T."/>
        </authorList>
    </citation>
    <scope>NUCLEOTIDE SEQUENCE [LARGE SCALE GENOMIC DNA]</scope>
    <source>
        <strain evidence="7 8">JCM 19755</strain>
    </source>
</reference>
<dbReference type="Gene3D" id="3.40.50.300">
    <property type="entry name" value="P-loop containing nucleotide triphosphate hydrolases"/>
    <property type="match status" value="2"/>
</dbReference>
<dbReference type="PANTHER" id="PTHR43519">
    <property type="entry name" value="ATP-DEPENDENT RNA HELICASE HRPB"/>
    <property type="match status" value="1"/>
</dbReference>
<dbReference type="InterPro" id="IPR013689">
    <property type="entry name" value="RNA_helicase_ATP-dep_HrpB_C"/>
</dbReference>
<evidence type="ECO:0000313" key="8">
    <source>
        <dbReference type="Proteomes" id="UP001307705"/>
    </source>
</evidence>